<dbReference type="Pfam" id="PF04307">
    <property type="entry name" value="YdjM"/>
    <property type="match status" value="1"/>
</dbReference>
<feature type="transmembrane region" description="Helical" evidence="1">
    <location>
        <begin position="127"/>
        <end position="151"/>
    </location>
</feature>
<dbReference type="EMBL" id="CP013023">
    <property type="protein sequence ID" value="ANF98209.1"/>
    <property type="molecule type" value="Genomic_DNA"/>
</dbReference>
<gene>
    <name evidence="2" type="ORF">AR543_20795</name>
</gene>
<dbReference type="GO" id="GO:0016787">
    <property type="term" value="F:hydrolase activity"/>
    <property type="evidence" value="ECO:0007669"/>
    <property type="project" value="UniProtKB-KW"/>
</dbReference>
<evidence type="ECO:0000313" key="3">
    <source>
        <dbReference type="Proteomes" id="UP000078148"/>
    </source>
</evidence>
<reference evidence="3" key="1">
    <citation type="submission" date="2015-10" db="EMBL/GenBank/DDBJ databases">
        <title>Genome of Paenibacillus bovis sp. nov.</title>
        <authorList>
            <person name="Wu Z."/>
            <person name="Gao C."/>
            <person name="Liu Z."/>
            <person name="Zheng H."/>
        </authorList>
    </citation>
    <scope>NUCLEOTIDE SEQUENCE [LARGE SCALE GENOMIC DNA]</scope>
    <source>
        <strain evidence="3">BD3526</strain>
    </source>
</reference>
<dbReference type="AlphaFoldDB" id="A0A172ZKZ4"/>
<dbReference type="PANTHER" id="PTHR40031:SF1">
    <property type="entry name" value="MEMBRANE-BOUND METAL-DEPENDENT HYDROLASE"/>
    <property type="match status" value="1"/>
</dbReference>
<keyword evidence="1" id="KW-0472">Membrane</keyword>
<dbReference type="OrthoDB" id="110250at2"/>
<keyword evidence="2" id="KW-0378">Hydrolase</keyword>
<sequence length="331" mass="37982">MDTATHFAMGFGLAGLAYVDPVVASDPRLAIAVMVATIVGSQAPDSDTILRLKDNATYVRNHRGITHSLPFMALWIALISGFTSLLLHQEGFWHILLWTAVAVVLHVFTDLFNTYGTQAVRPFSETWISWNIINIFDPFIFSTHIVALILWMTGLVAPAPLFVTLYAIIALYYVWRTLTHWYLTRKVEQMDIEDGRSPEPDGHYVLIPTISLCRWHVVHAKKDGSYRIGWYSPDKLIWIDSIQSMSHPAIEASRSHRDIRALLYFSSYTVSEVEKTQNGYIVRWADVRYRHRRQYPFVAVVVMDENYQAIDSYVGWLSPDKMNDRLSLHMS</sequence>
<dbReference type="InterPro" id="IPR007404">
    <property type="entry name" value="YdjM-like"/>
</dbReference>
<dbReference type="KEGG" id="pbv:AR543_20795"/>
<keyword evidence="1" id="KW-0812">Transmembrane</keyword>
<keyword evidence="1" id="KW-1133">Transmembrane helix</keyword>
<feature type="transmembrane region" description="Helical" evidence="1">
    <location>
        <begin position="157"/>
        <end position="175"/>
    </location>
</feature>
<feature type="transmembrane region" description="Helical" evidence="1">
    <location>
        <begin position="69"/>
        <end position="87"/>
    </location>
</feature>
<dbReference type="InterPro" id="IPR053170">
    <property type="entry name" value="Transcription_regulator"/>
</dbReference>
<feature type="transmembrane region" description="Helical" evidence="1">
    <location>
        <begin position="93"/>
        <end position="115"/>
    </location>
</feature>
<dbReference type="PANTHER" id="PTHR40031">
    <property type="entry name" value="HYPOTHETICAL MEMBRANE SPANNING PROTEIN"/>
    <property type="match status" value="1"/>
</dbReference>
<evidence type="ECO:0000313" key="2">
    <source>
        <dbReference type="EMBL" id="ANF98209.1"/>
    </source>
</evidence>
<organism evidence="2 3">
    <name type="scientific">Paenibacillus bovis</name>
    <dbReference type="NCBI Taxonomy" id="1616788"/>
    <lineage>
        <taxon>Bacteria</taxon>
        <taxon>Bacillati</taxon>
        <taxon>Bacillota</taxon>
        <taxon>Bacilli</taxon>
        <taxon>Bacillales</taxon>
        <taxon>Paenibacillaceae</taxon>
        <taxon>Paenibacillus</taxon>
    </lineage>
</organism>
<dbReference type="RefSeq" id="WP_060536287.1">
    <property type="nucleotide sequence ID" value="NZ_CP013023.1"/>
</dbReference>
<accession>A0A172ZKZ4</accession>
<evidence type="ECO:0000256" key="1">
    <source>
        <dbReference type="SAM" id="Phobius"/>
    </source>
</evidence>
<dbReference type="STRING" id="1616788.AR543_20795"/>
<keyword evidence="3" id="KW-1185">Reference proteome</keyword>
<dbReference type="Proteomes" id="UP000078148">
    <property type="component" value="Chromosome"/>
</dbReference>
<protein>
    <submittedName>
        <fullName evidence="2">Hydrolase</fullName>
    </submittedName>
</protein>
<reference evidence="2 3" key="2">
    <citation type="journal article" date="2016" name="Int. J. Syst. Evol. Microbiol.">
        <title>Paenibacillus bovis sp. nov., isolated from raw yak (Bos grunniens) milk.</title>
        <authorList>
            <person name="Gao C."/>
            <person name="Han J."/>
            <person name="Liu Z."/>
            <person name="Xu X."/>
            <person name="Hang F."/>
            <person name="Wu Z."/>
        </authorList>
    </citation>
    <scope>NUCLEOTIDE SEQUENCE [LARGE SCALE GENOMIC DNA]</scope>
    <source>
        <strain evidence="2 3">BD3526</strain>
    </source>
</reference>
<proteinExistence type="predicted"/>
<name>A0A172ZKZ4_9BACL</name>